<proteinExistence type="predicted"/>
<accession>A0A9P8AR29</accession>
<comment type="caution">
    <text evidence="1">The sequence shown here is derived from an EMBL/GenBank/DDBJ whole genome shotgun (WGS) entry which is preliminary data.</text>
</comment>
<protein>
    <submittedName>
        <fullName evidence="1">Uncharacterized protein</fullName>
    </submittedName>
</protein>
<evidence type="ECO:0000313" key="1">
    <source>
        <dbReference type="EMBL" id="KAG7444620.1"/>
    </source>
</evidence>
<gene>
    <name evidence="1" type="ORF">BT62DRAFT_1077409</name>
</gene>
<dbReference type="Proteomes" id="UP000812287">
    <property type="component" value="Unassembled WGS sequence"/>
</dbReference>
<organism evidence="1 2">
    <name type="scientific">Guyanagaster necrorhizus</name>
    <dbReference type="NCBI Taxonomy" id="856835"/>
    <lineage>
        <taxon>Eukaryota</taxon>
        <taxon>Fungi</taxon>
        <taxon>Dikarya</taxon>
        <taxon>Basidiomycota</taxon>
        <taxon>Agaricomycotina</taxon>
        <taxon>Agaricomycetes</taxon>
        <taxon>Agaricomycetidae</taxon>
        <taxon>Agaricales</taxon>
        <taxon>Marasmiineae</taxon>
        <taxon>Physalacriaceae</taxon>
        <taxon>Guyanagaster</taxon>
    </lineage>
</organism>
<sequence>MQLITSKAYIYLSIMSPRSTRERERPIRSCGHTYHSLYCADIRKVPGSSVLGLSDDSRLDIIIRRKHTNARNVHAFRCGISPVTFRFTSSFLLILA</sequence>
<dbReference type="GeneID" id="66101593"/>
<dbReference type="AlphaFoldDB" id="A0A9P8AR29"/>
<name>A0A9P8AR29_9AGAR</name>
<dbReference type="RefSeq" id="XP_043038120.1">
    <property type="nucleotide sequence ID" value="XM_043179299.1"/>
</dbReference>
<keyword evidence="2" id="KW-1185">Reference proteome</keyword>
<reference evidence="1" key="1">
    <citation type="submission" date="2020-11" db="EMBL/GenBank/DDBJ databases">
        <title>Adaptations for nitrogen fixation in a non-lichenized fungal sporocarp promotes dispersal by wood-feeding termites.</title>
        <authorList>
            <consortium name="DOE Joint Genome Institute"/>
            <person name="Koch R.A."/>
            <person name="Yoon G."/>
            <person name="Arayal U."/>
            <person name="Lail K."/>
            <person name="Amirebrahimi M."/>
            <person name="Labutti K."/>
            <person name="Lipzen A."/>
            <person name="Riley R."/>
            <person name="Barry K."/>
            <person name="Henrissat B."/>
            <person name="Grigoriev I.V."/>
            <person name="Herr J.R."/>
            <person name="Aime M.C."/>
        </authorList>
    </citation>
    <scope>NUCLEOTIDE SEQUENCE</scope>
    <source>
        <strain evidence="1">MCA 3950</strain>
    </source>
</reference>
<evidence type="ECO:0000313" key="2">
    <source>
        <dbReference type="Proteomes" id="UP000812287"/>
    </source>
</evidence>
<dbReference type="EMBL" id="MU250539">
    <property type="protein sequence ID" value="KAG7444620.1"/>
    <property type="molecule type" value="Genomic_DNA"/>
</dbReference>